<keyword evidence="2" id="KW-1185">Reference proteome</keyword>
<dbReference type="EMBL" id="CAJVPT010037071">
    <property type="protein sequence ID" value="CAG8716358.1"/>
    <property type="molecule type" value="Genomic_DNA"/>
</dbReference>
<feature type="non-terminal residue" evidence="1">
    <location>
        <position position="1"/>
    </location>
</feature>
<accession>A0ACA9PSV5</accession>
<evidence type="ECO:0000313" key="2">
    <source>
        <dbReference type="Proteomes" id="UP000789525"/>
    </source>
</evidence>
<protein>
    <submittedName>
        <fullName evidence="1">11291_t:CDS:1</fullName>
    </submittedName>
</protein>
<proteinExistence type="predicted"/>
<comment type="caution">
    <text evidence="1">The sequence shown here is derived from an EMBL/GenBank/DDBJ whole genome shotgun (WGS) entry which is preliminary data.</text>
</comment>
<feature type="non-terminal residue" evidence="1">
    <location>
        <position position="170"/>
    </location>
</feature>
<dbReference type="Proteomes" id="UP000789525">
    <property type="component" value="Unassembled WGS sequence"/>
</dbReference>
<reference evidence="1" key="1">
    <citation type="submission" date="2021-06" db="EMBL/GenBank/DDBJ databases">
        <authorList>
            <person name="Kallberg Y."/>
            <person name="Tangrot J."/>
            <person name="Rosling A."/>
        </authorList>
    </citation>
    <scope>NUCLEOTIDE SEQUENCE</scope>
    <source>
        <strain evidence="1">CL356</strain>
    </source>
</reference>
<organism evidence="1 2">
    <name type="scientific">Acaulospora colombiana</name>
    <dbReference type="NCBI Taxonomy" id="27376"/>
    <lineage>
        <taxon>Eukaryota</taxon>
        <taxon>Fungi</taxon>
        <taxon>Fungi incertae sedis</taxon>
        <taxon>Mucoromycota</taxon>
        <taxon>Glomeromycotina</taxon>
        <taxon>Glomeromycetes</taxon>
        <taxon>Diversisporales</taxon>
        <taxon>Acaulosporaceae</taxon>
        <taxon>Acaulospora</taxon>
    </lineage>
</organism>
<sequence>LVCRLLYYNIPGFYLNVKTLQKACKKEGYWFQDRDIAKWLKNQYDYQIYKHPPKIKAWASFSKCRIPNKLHQCDLLLHVYDDQERGKIYLHTLVLIDVATRFKCAVALTSKSSLEAWNAIEKIYNDSKILLSNNVSIKVVDLYSFESLALVKKFKQDLAYLYIKFNMPLR</sequence>
<evidence type="ECO:0000313" key="1">
    <source>
        <dbReference type="EMBL" id="CAG8716358.1"/>
    </source>
</evidence>
<name>A0ACA9PSV5_9GLOM</name>
<gene>
    <name evidence="1" type="ORF">ACOLOM_LOCUS10918</name>
</gene>